<dbReference type="SUPFAM" id="SSF103473">
    <property type="entry name" value="MFS general substrate transporter"/>
    <property type="match status" value="1"/>
</dbReference>
<evidence type="ECO:0000256" key="8">
    <source>
        <dbReference type="SAM" id="Phobius"/>
    </source>
</evidence>
<feature type="transmembrane region" description="Helical" evidence="8">
    <location>
        <begin position="261"/>
        <end position="282"/>
    </location>
</feature>
<dbReference type="InterPro" id="IPR020846">
    <property type="entry name" value="MFS_dom"/>
</dbReference>
<dbReference type="PANTHER" id="PTHR23501">
    <property type="entry name" value="MAJOR FACILITATOR SUPERFAMILY"/>
    <property type="match status" value="1"/>
</dbReference>
<dbReference type="PROSITE" id="PS50850">
    <property type="entry name" value="MFS"/>
    <property type="match status" value="1"/>
</dbReference>
<evidence type="ECO:0000256" key="6">
    <source>
        <dbReference type="ARBA" id="ARBA00023180"/>
    </source>
</evidence>
<feature type="transmembrane region" description="Helical" evidence="8">
    <location>
        <begin position="69"/>
        <end position="89"/>
    </location>
</feature>
<reference evidence="10" key="2">
    <citation type="journal article" date="2023" name="IMA Fungus">
        <title>Comparative genomic study of the Penicillium genus elucidates a diverse pangenome and 15 lateral gene transfer events.</title>
        <authorList>
            <person name="Petersen C."/>
            <person name="Sorensen T."/>
            <person name="Nielsen M.R."/>
            <person name="Sondergaard T.E."/>
            <person name="Sorensen J.L."/>
            <person name="Fitzpatrick D.A."/>
            <person name="Frisvad J.C."/>
            <person name="Nielsen K.L."/>
        </authorList>
    </citation>
    <scope>NUCLEOTIDE SEQUENCE</scope>
    <source>
        <strain evidence="10">IBT 21917</strain>
    </source>
</reference>
<dbReference type="InterPro" id="IPR036259">
    <property type="entry name" value="MFS_trans_sf"/>
</dbReference>
<proteinExistence type="inferred from homology"/>
<evidence type="ECO:0000256" key="5">
    <source>
        <dbReference type="ARBA" id="ARBA00023136"/>
    </source>
</evidence>
<feature type="transmembrane region" description="Helical" evidence="8">
    <location>
        <begin position="190"/>
        <end position="209"/>
    </location>
</feature>
<feature type="transmembrane region" description="Helical" evidence="8">
    <location>
        <begin position="95"/>
        <end position="113"/>
    </location>
</feature>
<evidence type="ECO:0000256" key="7">
    <source>
        <dbReference type="SAM" id="MobiDB-lite"/>
    </source>
</evidence>
<feature type="domain" description="Major facilitator superfamily (MFS) profile" evidence="9">
    <location>
        <begin position="1"/>
        <end position="312"/>
    </location>
</feature>
<dbReference type="GO" id="GO:0022857">
    <property type="term" value="F:transmembrane transporter activity"/>
    <property type="evidence" value="ECO:0007669"/>
    <property type="project" value="InterPro"/>
</dbReference>
<sequence length="312" mass="33982">MKAPINDTSPEKGATAPEDNQESPTQYVTGIKLVAIVSAVTLVYYLILLDMASLQPLAGKVYSNFSAKITFLCFFAVFEFGSLLCAVSVSSEMLIISRAVAGIGSAGLINGTLTILSASAFGIMMGFGQLGIIIGPLLGGAFTEYVSWRWCFYINLPVGAVVAALLLFTRIPAAVTPRDVTIWVASKKRFDLIGFSLLLPACVMFFLALDYAGHQFEWNSPTIIGLFCGAGVTFILFVVWEFTMGGEEAMVPYSMIRIRAVWSSCLVMLFFFGMLELASYYMPIYFQSVNNATPLMSGVYIPTSLRYIGQES</sequence>
<name>A0A9W9IHD6_9EURO</name>
<comment type="subcellular location">
    <subcellularLocation>
        <location evidence="1">Membrane</location>
        <topology evidence="1">Multi-pass membrane protein</topology>
    </subcellularLocation>
</comment>
<evidence type="ECO:0000256" key="3">
    <source>
        <dbReference type="ARBA" id="ARBA00022692"/>
    </source>
</evidence>
<feature type="transmembrane region" description="Helical" evidence="8">
    <location>
        <begin position="120"/>
        <end position="141"/>
    </location>
</feature>
<comment type="caution">
    <text evidence="10">The sequence shown here is derived from an EMBL/GenBank/DDBJ whole genome shotgun (WGS) entry which is preliminary data.</text>
</comment>
<evidence type="ECO:0000259" key="9">
    <source>
        <dbReference type="PROSITE" id="PS50850"/>
    </source>
</evidence>
<dbReference type="OrthoDB" id="10021397at2759"/>
<feature type="transmembrane region" description="Helical" evidence="8">
    <location>
        <begin position="221"/>
        <end position="240"/>
    </location>
</feature>
<keyword evidence="6" id="KW-0325">Glycoprotein</keyword>
<keyword evidence="3 8" id="KW-0812">Transmembrane</keyword>
<feature type="transmembrane region" description="Helical" evidence="8">
    <location>
        <begin position="147"/>
        <end position="169"/>
    </location>
</feature>
<evidence type="ECO:0000256" key="2">
    <source>
        <dbReference type="ARBA" id="ARBA00007520"/>
    </source>
</evidence>
<gene>
    <name evidence="10" type="ORF">N7492_002189</name>
</gene>
<comment type="similarity">
    <text evidence="2">Belongs to the major facilitator superfamily. TCR/Tet family.</text>
</comment>
<evidence type="ECO:0000256" key="4">
    <source>
        <dbReference type="ARBA" id="ARBA00022989"/>
    </source>
</evidence>
<evidence type="ECO:0000313" key="11">
    <source>
        <dbReference type="Proteomes" id="UP001146351"/>
    </source>
</evidence>
<evidence type="ECO:0000313" key="10">
    <source>
        <dbReference type="EMBL" id="KAJ5178979.1"/>
    </source>
</evidence>
<dbReference type="Gene3D" id="1.20.1720.10">
    <property type="entry name" value="Multidrug resistance protein D"/>
    <property type="match status" value="1"/>
</dbReference>
<reference evidence="10" key="1">
    <citation type="submission" date="2022-11" db="EMBL/GenBank/DDBJ databases">
        <authorList>
            <person name="Petersen C."/>
        </authorList>
    </citation>
    <scope>NUCLEOTIDE SEQUENCE</scope>
    <source>
        <strain evidence="10">IBT 21917</strain>
    </source>
</reference>
<organism evidence="10 11">
    <name type="scientific">Penicillium capsulatum</name>
    <dbReference type="NCBI Taxonomy" id="69766"/>
    <lineage>
        <taxon>Eukaryota</taxon>
        <taxon>Fungi</taxon>
        <taxon>Dikarya</taxon>
        <taxon>Ascomycota</taxon>
        <taxon>Pezizomycotina</taxon>
        <taxon>Eurotiomycetes</taxon>
        <taxon>Eurotiomycetidae</taxon>
        <taxon>Eurotiales</taxon>
        <taxon>Aspergillaceae</taxon>
        <taxon>Penicillium</taxon>
    </lineage>
</organism>
<dbReference type="GO" id="GO:0005886">
    <property type="term" value="C:plasma membrane"/>
    <property type="evidence" value="ECO:0007669"/>
    <property type="project" value="TreeGrafter"/>
</dbReference>
<feature type="transmembrane region" description="Helical" evidence="8">
    <location>
        <begin position="27"/>
        <end position="48"/>
    </location>
</feature>
<dbReference type="Pfam" id="PF07690">
    <property type="entry name" value="MFS_1"/>
    <property type="match status" value="1"/>
</dbReference>
<protein>
    <recommendedName>
        <fullName evidence="9">Major facilitator superfamily (MFS) profile domain-containing protein</fullName>
    </recommendedName>
</protein>
<dbReference type="PANTHER" id="PTHR23501:SF193">
    <property type="entry name" value="MULTIDRUG TRANSPORTER, PUTATIVE (AFU_ORTHOLOGUE AFUA_8G00940)-RELATED"/>
    <property type="match status" value="1"/>
</dbReference>
<evidence type="ECO:0000256" key="1">
    <source>
        <dbReference type="ARBA" id="ARBA00004141"/>
    </source>
</evidence>
<feature type="region of interest" description="Disordered" evidence="7">
    <location>
        <begin position="1"/>
        <end position="22"/>
    </location>
</feature>
<keyword evidence="11" id="KW-1185">Reference proteome</keyword>
<accession>A0A9W9IHD6</accession>
<keyword evidence="5 8" id="KW-0472">Membrane</keyword>
<dbReference type="Proteomes" id="UP001146351">
    <property type="component" value="Unassembled WGS sequence"/>
</dbReference>
<dbReference type="InterPro" id="IPR011701">
    <property type="entry name" value="MFS"/>
</dbReference>
<keyword evidence="4 8" id="KW-1133">Transmembrane helix</keyword>
<dbReference type="EMBL" id="JAPQKO010000002">
    <property type="protein sequence ID" value="KAJ5178979.1"/>
    <property type="molecule type" value="Genomic_DNA"/>
</dbReference>
<dbReference type="AlphaFoldDB" id="A0A9W9IHD6"/>